<sequence>MLNHATNHIQKRCAQSEKNLMNRIFIILMTLLCSVSSCKVSEKIAENISCDGNIEIQYDRTKLFGNDNPKADKKLDAFQVIFLSDFDENIKAYVNDKLVFNEFVKIGANSHSIENTFGYNYKSDLKTPILKVESIEKGTCFDIEINKNYKVIYLFIDKNGKWIVRFSNEYYLI</sequence>
<proteinExistence type="predicted"/>
<accession>A0A368P3R1</accession>
<keyword evidence="2" id="KW-1185">Reference proteome</keyword>
<protein>
    <submittedName>
        <fullName evidence="1">Uncharacterized protein</fullName>
    </submittedName>
</protein>
<name>A0A368P3R1_9FLAO</name>
<dbReference type="Proteomes" id="UP000252249">
    <property type="component" value="Unassembled WGS sequence"/>
</dbReference>
<dbReference type="AlphaFoldDB" id="A0A368P3R1"/>
<organism evidence="1 2">
    <name type="scientific">Oceanihabitans sediminis</name>
    <dbReference type="NCBI Taxonomy" id="1812012"/>
    <lineage>
        <taxon>Bacteria</taxon>
        <taxon>Pseudomonadati</taxon>
        <taxon>Bacteroidota</taxon>
        <taxon>Flavobacteriia</taxon>
        <taxon>Flavobacteriales</taxon>
        <taxon>Flavobacteriaceae</taxon>
        <taxon>Oceanihabitans</taxon>
    </lineage>
</organism>
<dbReference type="EMBL" id="QPIG01000007">
    <property type="protein sequence ID" value="RCU56399.1"/>
    <property type="molecule type" value="Genomic_DNA"/>
</dbReference>
<comment type="caution">
    <text evidence="1">The sequence shown here is derived from an EMBL/GenBank/DDBJ whole genome shotgun (WGS) entry which is preliminary data.</text>
</comment>
<reference evidence="1 2" key="1">
    <citation type="submission" date="2018-07" db="EMBL/GenBank/DDBJ databases">
        <title>Oceanihabitans testaceum sp. nov., isolated from marine sediment.</title>
        <authorList>
            <person name="Li C.-M."/>
        </authorList>
    </citation>
    <scope>NUCLEOTIDE SEQUENCE [LARGE SCALE GENOMIC DNA]</scope>
    <source>
        <strain evidence="1 2">S9-10</strain>
    </source>
</reference>
<gene>
    <name evidence="1" type="ORF">DU428_13130</name>
</gene>
<evidence type="ECO:0000313" key="2">
    <source>
        <dbReference type="Proteomes" id="UP000252249"/>
    </source>
</evidence>
<evidence type="ECO:0000313" key="1">
    <source>
        <dbReference type="EMBL" id="RCU56399.1"/>
    </source>
</evidence>